<keyword evidence="4" id="KW-0830">Ubiquinone</keyword>
<feature type="domain" description="ABC1 atypical kinase-like" evidence="3">
    <location>
        <begin position="83"/>
        <end position="324"/>
    </location>
</feature>
<evidence type="ECO:0000313" key="5">
    <source>
        <dbReference type="Proteomes" id="UP000219036"/>
    </source>
</evidence>
<keyword evidence="2" id="KW-0472">Membrane</keyword>
<feature type="transmembrane region" description="Helical" evidence="2">
    <location>
        <begin position="482"/>
        <end position="500"/>
    </location>
</feature>
<gene>
    <name evidence="4" type="ORF">SAMN06265182_1514</name>
</gene>
<keyword evidence="2" id="KW-1133">Transmembrane helix</keyword>
<organism evidence="4 5">
    <name type="scientific">Persephonella hydrogeniphila</name>
    <dbReference type="NCBI Taxonomy" id="198703"/>
    <lineage>
        <taxon>Bacteria</taxon>
        <taxon>Pseudomonadati</taxon>
        <taxon>Aquificota</taxon>
        <taxon>Aquificia</taxon>
        <taxon>Aquificales</taxon>
        <taxon>Hydrogenothermaceae</taxon>
        <taxon>Persephonella</taxon>
    </lineage>
</organism>
<dbReference type="Proteomes" id="UP000219036">
    <property type="component" value="Unassembled WGS sequence"/>
</dbReference>
<accession>A0A285NNG6</accession>
<evidence type="ECO:0000256" key="2">
    <source>
        <dbReference type="SAM" id="Phobius"/>
    </source>
</evidence>
<dbReference type="OrthoDB" id="9795390at2"/>
<evidence type="ECO:0000259" key="3">
    <source>
        <dbReference type="Pfam" id="PF03109"/>
    </source>
</evidence>
<reference evidence="5" key="1">
    <citation type="submission" date="2017-09" db="EMBL/GenBank/DDBJ databases">
        <authorList>
            <person name="Varghese N."/>
            <person name="Submissions S."/>
        </authorList>
    </citation>
    <scope>NUCLEOTIDE SEQUENCE [LARGE SCALE GENOMIC DNA]</scope>
    <source>
        <strain evidence="5">DSM 15103</strain>
    </source>
</reference>
<dbReference type="Pfam" id="PF03109">
    <property type="entry name" value="ABC1"/>
    <property type="match status" value="1"/>
</dbReference>
<keyword evidence="2" id="KW-0812">Transmembrane</keyword>
<dbReference type="SUPFAM" id="SSF56112">
    <property type="entry name" value="Protein kinase-like (PK-like)"/>
    <property type="match status" value="1"/>
</dbReference>
<dbReference type="CDD" id="cd05121">
    <property type="entry name" value="ABC1_ADCK3-like"/>
    <property type="match status" value="1"/>
</dbReference>
<dbReference type="RefSeq" id="WP_097000680.1">
    <property type="nucleotide sequence ID" value="NZ_OBEI01000007.1"/>
</dbReference>
<sequence>MFKKKIKLIKRFKEITLTLSKLGFYNIYEYFKLLLGLEVEPGAKPRKIREALEKLGPSFIKLGQILSTRPDIVPVYIIDELIKLQDRVAPIDFKIIEETLRRNYGNRLEDIFSYIDPNPLASASISQVHVGYLKTGEKVAVKVRRPNLEEIIELDSELMYMVVDFLERHFEGVKDFNLKGVIHQFKRTTLQEADFSIEAQNIKIFQENFKNYPGFKVPNCFFDISTSEILITEFIEGTKISDVETLKKKGLDPVDIAIRLTDAYFKMVFKDGIYHADPHPGNLFVLDDGTIVAVDFGMIAFLSKTKMKYFFDYIIAVTTLDLNLAIQFYEGFNMFTPKTDFANFEADLQFFLEKYHNKRLDEINLREMIEDIIGFIRENHLKLPNDIAYLGKAALNLEGTVRKLHPTFNPTERLKNFIGVSTKDYIKEKAAEIRDAAELAFYLIFKIENLYRLLIRERTTFQIVFKDIEELQKFYKYQTGKIALAIIFVGMLASSALFYSAGKETLGITVLVISVIVGLISFYRVFRF</sequence>
<feature type="transmembrane region" description="Helical" evidence="2">
    <location>
        <begin position="506"/>
        <end position="526"/>
    </location>
</feature>
<dbReference type="PANTHER" id="PTHR10566">
    <property type="entry name" value="CHAPERONE-ACTIVITY OF BC1 COMPLEX CABC1 -RELATED"/>
    <property type="match status" value="1"/>
</dbReference>
<dbReference type="InterPro" id="IPR011009">
    <property type="entry name" value="Kinase-like_dom_sf"/>
</dbReference>
<dbReference type="AlphaFoldDB" id="A0A285NNG6"/>
<name>A0A285NNG6_9AQUI</name>
<dbReference type="InterPro" id="IPR050154">
    <property type="entry name" value="UbiB_kinase"/>
</dbReference>
<dbReference type="InterPro" id="IPR004147">
    <property type="entry name" value="ABC1_dom"/>
</dbReference>
<dbReference type="EMBL" id="OBEI01000007">
    <property type="protein sequence ID" value="SNZ09406.1"/>
    <property type="molecule type" value="Genomic_DNA"/>
</dbReference>
<comment type="similarity">
    <text evidence="1">Belongs to the protein kinase superfamily. ADCK protein kinase family.</text>
</comment>
<protein>
    <submittedName>
        <fullName evidence="4">Ubiquinone biosynthesis protein</fullName>
    </submittedName>
</protein>
<proteinExistence type="inferred from homology"/>
<keyword evidence="5" id="KW-1185">Reference proteome</keyword>
<evidence type="ECO:0000256" key="1">
    <source>
        <dbReference type="ARBA" id="ARBA00009670"/>
    </source>
</evidence>
<dbReference type="PANTHER" id="PTHR10566:SF113">
    <property type="entry name" value="PROTEIN ACTIVITY OF BC1 COMPLEX KINASE 7, CHLOROPLASTIC"/>
    <property type="match status" value="1"/>
</dbReference>
<evidence type="ECO:0000313" key="4">
    <source>
        <dbReference type="EMBL" id="SNZ09406.1"/>
    </source>
</evidence>